<accession>A0A9X9MDY6</accession>
<proteinExistence type="predicted"/>
<name>A0A9X9MDY6_GULGU</name>
<dbReference type="Proteomes" id="UP000269945">
    <property type="component" value="Unassembled WGS sequence"/>
</dbReference>
<comment type="caution">
    <text evidence="1">The sequence shown here is derived from an EMBL/GenBank/DDBJ whole genome shotgun (WGS) entry which is preliminary data.</text>
</comment>
<organism evidence="1 2">
    <name type="scientific">Gulo gulo</name>
    <name type="common">Wolverine</name>
    <name type="synonym">Gluton</name>
    <dbReference type="NCBI Taxonomy" id="48420"/>
    <lineage>
        <taxon>Eukaryota</taxon>
        <taxon>Metazoa</taxon>
        <taxon>Chordata</taxon>
        <taxon>Craniata</taxon>
        <taxon>Vertebrata</taxon>
        <taxon>Euteleostomi</taxon>
        <taxon>Mammalia</taxon>
        <taxon>Eutheria</taxon>
        <taxon>Laurasiatheria</taxon>
        <taxon>Carnivora</taxon>
        <taxon>Caniformia</taxon>
        <taxon>Musteloidea</taxon>
        <taxon>Mustelidae</taxon>
        <taxon>Guloninae</taxon>
        <taxon>Gulo</taxon>
    </lineage>
</organism>
<dbReference type="AlphaFoldDB" id="A0A9X9MDY6"/>
<sequence>MVNYICILENGTLGSRLPCTLDVPLQEILLEESSSLWCGLTADPFGCRPQSRSRYFPESNVIIGIPVRLSRPFTPQKSGWFRD</sequence>
<keyword evidence="2" id="KW-1185">Reference proteome</keyword>
<evidence type="ECO:0000313" key="2">
    <source>
        <dbReference type="Proteomes" id="UP000269945"/>
    </source>
</evidence>
<evidence type="ECO:0000313" key="1">
    <source>
        <dbReference type="EMBL" id="VCX43293.1"/>
    </source>
</evidence>
<protein>
    <submittedName>
        <fullName evidence="1">Uncharacterized protein</fullName>
    </submittedName>
</protein>
<gene>
    <name evidence="1" type="ORF">BN2614_LOCUS3</name>
</gene>
<reference evidence="1 2" key="1">
    <citation type="submission" date="2018-10" db="EMBL/GenBank/DDBJ databases">
        <authorList>
            <person name="Ekblom R."/>
            <person name="Jareborg N."/>
        </authorList>
    </citation>
    <scope>NUCLEOTIDE SEQUENCE [LARGE SCALE GENOMIC DNA]</scope>
    <source>
        <tissue evidence="1">Muscle</tissue>
    </source>
</reference>
<dbReference type="EMBL" id="CYRY02047308">
    <property type="protein sequence ID" value="VCX43293.1"/>
    <property type="molecule type" value="Genomic_DNA"/>
</dbReference>